<feature type="domain" description="HTH tetR-type" evidence="7">
    <location>
        <begin position="23"/>
        <end position="83"/>
    </location>
</feature>
<dbReference type="PRINTS" id="PR00400">
    <property type="entry name" value="TETREPRESSOR"/>
</dbReference>
<dbReference type="InterPro" id="IPR004111">
    <property type="entry name" value="Repressor_TetR_C"/>
</dbReference>
<dbReference type="EMBL" id="MWZD01000017">
    <property type="protein sequence ID" value="PRI11276.1"/>
    <property type="molecule type" value="Genomic_DNA"/>
</dbReference>
<dbReference type="OrthoDB" id="3432043at2"/>
<evidence type="ECO:0000256" key="2">
    <source>
        <dbReference type="ARBA" id="ARBA00023015"/>
    </source>
</evidence>
<feature type="region of interest" description="Disordered" evidence="6">
    <location>
        <begin position="1"/>
        <end position="22"/>
    </location>
</feature>
<dbReference type="PRINTS" id="PR00455">
    <property type="entry name" value="HTHTETR"/>
</dbReference>
<accession>A0A2S9QNW0</accession>
<dbReference type="InterPro" id="IPR001647">
    <property type="entry name" value="HTH_TetR"/>
</dbReference>
<dbReference type="PANTHER" id="PTHR30055:SF151">
    <property type="entry name" value="TRANSCRIPTIONAL REGULATORY PROTEIN"/>
    <property type="match status" value="1"/>
</dbReference>
<keyword evidence="4" id="KW-0804">Transcription</keyword>
<evidence type="ECO:0000313" key="9">
    <source>
        <dbReference type="Proteomes" id="UP000238650"/>
    </source>
</evidence>
<organism evidence="8 9">
    <name type="scientific">Leucobacter massiliensis</name>
    <dbReference type="NCBI Taxonomy" id="1686285"/>
    <lineage>
        <taxon>Bacteria</taxon>
        <taxon>Bacillati</taxon>
        <taxon>Actinomycetota</taxon>
        <taxon>Actinomycetes</taxon>
        <taxon>Micrococcales</taxon>
        <taxon>Microbacteriaceae</taxon>
        <taxon>Leucobacter</taxon>
    </lineage>
</organism>
<dbReference type="GO" id="GO:0000976">
    <property type="term" value="F:transcription cis-regulatory region binding"/>
    <property type="evidence" value="ECO:0007669"/>
    <property type="project" value="TreeGrafter"/>
</dbReference>
<dbReference type="Proteomes" id="UP000238650">
    <property type="component" value="Unassembled WGS sequence"/>
</dbReference>
<dbReference type="RefSeq" id="WP_105805726.1">
    <property type="nucleotide sequence ID" value="NZ_MWZD01000017.1"/>
</dbReference>
<evidence type="ECO:0000256" key="1">
    <source>
        <dbReference type="ARBA" id="ARBA00022491"/>
    </source>
</evidence>
<name>A0A2S9QNW0_9MICO</name>
<reference evidence="8 9" key="1">
    <citation type="journal article" date="2017" name="New Microbes New Infect">
        <title>Genome sequence of 'Leucobacter massiliensis' sp. nov. isolated from human pharynx after travel to the 2014 Hajj.</title>
        <authorList>
            <person name="Leangapichart T."/>
            <person name="Gautret P."/>
            <person name="Nguyen T.T."/>
            <person name="Armstrong N."/>
            <person name="Rolain J.M."/>
        </authorList>
    </citation>
    <scope>NUCLEOTIDE SEQUENCE [LARGE SCALE GENOMIC DNA]</scope>
    <source>
        <strain evidence="8 9">122RC15</strain>
    </source>
</reference>
<dbReference type="InterPro" id="IPR036271">
    <property type="entry name" value="Tet_transcr_reg_TetR-rel_C_sf"/>
</dbReference>
<dbReference type="Pfam" id="PF02909">
    <property type="entry name" value="TetR_C_1"/>
    <property type="match status" value="1"/>
</dbReference>
<dbReference type="PANTHER" id="PTHR30055">
    <property type="entry name" value="HTH-TYPE TRANSCRIPTIONAL REGULATOR RUTR"/>
    <property type="match status" value="1"/>
</dbReference>
<dbReference type="InterPro" id="IPR009057">
    <property type="entry name" value="Homeodomain-like_sf"/>
</dbReference>
<feature type="region of interest" description="Disordered" evidence="6">
    <location>
        <begin position="224"/>
        <end position="278"/>
    </location>
</feature>
<dbReference type="GO" id="GO:0046677">
    <property type="term" value="P:response to antibiotic"/>
    <property type="evidence" value="ECO:0007669"/>
    <property type="project" value="InterPro"/>
</dbReference>
<dbReference type="GO" id="GO:0045892">
    <property type="term" value="P:negative regulation of DNA-templated transcription"/>
    <property type="evidence" value="ECO:0007669"/>
    <property type="project" value="InterPro"/>
</dbReference>
<comment type="caution">
    <text evidence="8">The sequence shown here is derived from an EMBL/GenBank/DDBJ whole genome shotgun (WGS) entry which is preliminary data.</text>
</comment>
<evidence type="ECO:0000256" key="4">
    <source>
        <dbReference type="ARBA" id="ARBA00023163"/>
    </source>
</evidence>
<evidence type="ECO:0000256" key="3">
    <source>
        <dbReference type="ARBA" id="ARBA00023125"/>
    </source>
</evidence>
<evidence type="ECO:0000259" key="7">
    <source>
        <dbReference type="PROSITE" id="PS50977"/>
    </source>
</evidence>
<keyword evidence="9" id="KW-1185">Reference proteome</keyword>
<dbReference type="SUPFAM" id="SSF48498">
    <property type="entry name" value="Tetracyclin repressor-like, C-terminal domain"/>
    <property type="match status" value="1"/>
</dbReference>
<keyword evidence="1" id="KW-0678">Repressor</keyword>
<dbReference type="AlphaFoldDB" id="A0A2S9QNW0"/>
<dbReference type="Gene3D" id="1.10.357.10">
    <property type="entry name" value="Tetracycline Repressor, domain 2"/>
    <property type="match status" value="1"/>
</dbReference>
<feature type="compositionally biased region" description="Low complexity" evidence="6">
    <location>
        <begin position="236"/>
        <end position="250"/>
    </location>
</feature>
<gene>
    <name evidence="8" type="ORF">B4915_10560</name>
</gene>
<dbReference type="SUPFAM" id="SSF46689">
    <property type="entry name" value="Homeodomain-like"/>
    <property type="match status" value="1"/>
</dbReference>
<dbReference type="InterPro" id="IPR003012">
    <property type="entry name" value="Tet_transcr_reg_TetR"/>
</dbReference>
<protein>
    <recommendedName>
        <fullName evidence="7">HTH tetR-type domain-containing protein</fullName>
    </recommendedName>
</protein>
<dbReference type="GO" id="GO:0003700">
    <property type="term" value="F:DNA-binding transcription factor activity"/>
    <property type="evidence" value="ECO:0007669"/>
    <property type="project" value="TreeGrafter"/>
</dbReference>
<sequence>MDSAVQSAKRSGRRRVGRPSQQVLSRKKIIETALRLLDAHGQDGFGMRDIAAELGVRASALYNHVEGKEDIFRGIRELIGERISGEMFETDPWDVALVAWAREYRDAFAAHPPTIALLAVMPLHPESSVSLAYDRVIRSLAAEGWSRDEALNILVSLESFILGSALDAAAAPDMMDPGPRADVPEFSAAYAARAVLVERTATPPADLAFETGLRLILNGLRAERAERSGRRRPDRSGVPGEPASGPAPEAQDSADPSEDAPRTAQARPVPSSGYSSAS</sequence>
<dbReference type="PROSITE" id="PS50977">
    <property type="entry name" value="HTH_TETR_2"/>
    <property type="match status" value="1"/>
</dbReference>
<evidence type="ECO:0000256" key="5">
    <source>
        <dbReference type="PROSITE-ProRule" id="PRU00335"/>
    </source>
</evidence>
<dbReference type="Pfam" id="PF00440">
    <property type="entry name" value="TetR_N"/>
    <property type="match status" value="1"/>
</dbReference>
<proteinExistence type="predicted"/>
<keyword evidence="2" id="KW-0805">Transcription regulation</keyword>
<feature type="DNA-binding region" description="H-T-H motif" evidence="5">
    <location>
        <begin position="46"/>
        <end position="65"/>
    </location>
</feature>
<keyword evidence="3 5" id="KW-0238">DNA-binding</keyword>
<evidence type="ECO:0000256" key="6">
    <source>
        <dbReference type="SAM" id="MobiDB-lite"/>
    </source>
</evidence>
<evidence type="ECO:0000313" key="8">
    <source>
        <dbReference type="EMBL" id="PRI11276.1"/>
    </source>
</evidence>
<dbReference type="InterPro" id="IPR050109">
    <property type="entry name" value="HTH-type_TetR-like_transc_reg"/>
</dbReference>